<evidence type="ECO:0000313" key="3">
    <source>
        <dbReference type="Proteomes" id="UP001056132"/>
    </source>
</evidence>
<dbReference type="KEGG" id="ccam:M5D45_10370"/>
<accession>A0AAE9I3N8</accession>
<dbReference type="KEGG" id="ccam:M5D45_06740"/>
<organism evidence="2 3">
    <name type="scientific">Cupriavidus campinensis</name>
    <dbReference type="NCBI Taxonomy" id="151783"/>
    <lineage>
        <taxon>Bacteria</taxon>
        <taxon>Pseudomonadati</taxon>
        <taxon>Pseudomonadota</taxon>
        <taxon>Betaproteobacteria</taxon>
        <taxon>Burkholderiales</taxon>
        <taxon>Burkholderiaceae</taxon>
        <taxon>Cupriavidus</taxon>
    </lineage>
</organism>
<proteinExistence type="predicted"/>
<reference evidence="2" key="2">
    <citation type="submission" date="2022-05" db="EMBL/GenBank/DDBJ databases">
        <authorList>
            <person name="Kunte H.-J."/>
        </authorList>
    </citation>
    <scope>NUCLEOTIDE SEQUENCE</scope>
    <source>
        <strain evidence="2">G5</strain>
    </source>
</reference>
<gene>
    <name evidence="2" type="ORF">M5D45_06740</name>
    <name evidence="1" type="ORF">M5D45_10370</name>
</gene>
<sequence>MTIGMSTALRNARLDAITTAAGASAKLRLYTGTRPATGAAITSQTLLAELTCGATFAPAASGGVLTLNAITGDSSADASGTATWARLLKSDGTTHVLDMDVGTSGADFNMNSNVISAGAAVSITSATLTEANA</sequence>
<dbReference type="AlphaFoldDB" id="A0AAE9I3N8"/>
<reference evidence="2" key="1">
    <citation type="journal article" date="2022" name="Microbiol. Resour. Announc.">
        <title>Genome Sequence of Cupriavidus campinensis Strain G5, a Member of a Bacterial Consortium Capable of Polyethylene Degradation.</title>
        <authorList>
            <person name="Schneider B."/>
            <person name="Pfeiffer F."/>
            <person name="Dyall-Smith M."/>
            <person name="Kunte H.J."/>
        </authorList>
    </citation>
    <scope>NUCLEOTIDE SEQUENCE</scope>
    <source>
        <strain evidence="2">G5</strain>
    </source>
</reference>
<dbReference type="RefSeq" id="WP_250024602.1">
    <property type="nucleotide sequence ID" value="NZ_CP097330.1"/>
</dbReference>
<dbReference type="Proteomes" id="UP001056132">
    <property type="component" value="Chromosome 1"/>
</dbReference>
<protein>
    <submittedName>
        <fullName evidence="2">Uncharacterized protein</fullName>
    </submittedName>
</protein>
<evidence type="ECO:0000313" key="2">
    <source>
        <dbReference type="EMBL" id="URF05497.1"/>
    </source>
</evidence>
<name>A0AAE9I3N8_9BURK</name>
<evidence type="ECO:0000313" key="1">
    <source>
        <dbReference type="EMBL" id="URF02959.1"/>
    </source>
</evidence>
<dbReference type="EMBL" id="CP097330">
    <property type="protein sequence ID" value="URF05497.1"/>
    <property type="molecule type" value="Genomic_DNA"/>
</dbReference>
<dbReference type="EMBL" id="CP097330">
    <property type="protein sequence ID" value="URF02959.1"/>
    <property type="molecule type" value="Genomic_DNA"/>
</dbReference>